<organism evidence="2 3">
    <name type="scientific">Leifsonia naganoensis</name>
    <dbReference type="NCBI Taxonomy" id="150025"/>
    <lineage>
        <taxon>Bacteria</taxon>
        <taxon>Bacillati</taxon>
        <taxon>Actinomycetota</taxon>
        <taxon>Actinomycetes</taxon>
        <taxon>Micrococcales</taxon>
        <taxon>Microbacteriaceae</taxon>
        <taxon>Leifsonia</taxon>
    </lineage>
</organism>
<feature type="region of interest" description="Disordered" evidence="1">
    <location>
        <begin position="41"/>
        <end position="68"/>
    </location>
</feature>
<sequence length="226" mass="21950">MGEHRPLSVTVTAVAVGLAAGALALALTGCVPAPSTPGFVEGTPGSSASGAASASPNGGADAEDAVADPAQPSTWTIGFDAVGPLVLGTPSTEQHEVLAAFEPEVAGDGCGLDFVSTPTGLRIGTGESAADGVTSIVLNAEGPAEAGTGPRTANGIGIGSTIDDLVTAYPDARKTSGMGEALITYAVTDASGRSIVFGAWRTDPAIATIQVGTGDRITAEGCGITA</sequence>
<protein>
    <submittedName>
        <fullName evidence="2">Uncharacterized protein</fullName>
    </submittedName>
</protein>
<gene>
    <name evidence="2" type="ORF">HNR14_002289</name>
</gene>
<dbReference type="Proteomes" id="UP000521075">
    <property type="component" value="Unassembled WGS sequence"/>
</dbReference>
<dbReference type="AlphaFoldDB" id="A0A853DPI1"/>
<name>A0A853DPI1_9MICO</name>
<evidence type="ECO:0000313" key="3">
    <source>
        <dbReference type="Proteomes" id="UP000521075"/>
    </source>
</evidence>
<evidence type="ECO:0000256" key="1">
    <source>
        <dbReference type="SAM" id="MobiDB-lite"/>
    </source>
</evidence>
<proteinExistence type="predicted"/>
<feature type="compositionally biased region" description="Low complexity" evidence="1">
    <location>
        <begin position="42"/>
        <end position="60"/>
    </location>
</feature>
<keyword evidence="3" id="KW-1185">Reference proteome</keyword>
<accession>A0A853DPI1</accession>
<dbReference type="EMBL" id="JACCHJ010000001">
    <property type="protein sequence ID" value="NYK10408.1"/>
    <property type="molecule type" value="Genomic_DNA"/>
</dbReference>
<dbReference type="PROSITE" id="PS51257">
    <property type="entry name" value="PROKAR_LIPOPROTEIN"/>
    <property type="match status" value="1"/>
</dbReference>
<comment type="caution">
    <text evidence="2">The sequence shown here is derived from an EMBL/GenBank/DDBJ whole genome shotgun (WGS) entry which is preliminary data.</text>
</comment>
<reference evidence="2 3" key="1">
    <citation type="submission" date="2020-07" db="EMBL/GenBank/DDBJ databases">
        <title>Sequencing the genomes of 1000 actinobacteria strains.</title>
        <authorList>
            <person name="Klenk H.-P."/>
        </authorList>
    </citation>
    <scope>NUCLEOTIDE SEQUENCE [LARGE SCALE GENOMIC DNA]</scope>
    <source>
        <strain evidence="2 3">DSM 15166</strain>
    </source>
</reference>
<dbReference type="RefSeq" id="WP_179701149.1">
    <property type="nucleotide sequence ID" value="NZ_BAAAHA010000006.1"/>
</dbReference>
<evidence type="ECO:0000313" key="2">
    <source>
        <dbReference type="EMBL" id="NYK10408.1"/>
    </source>
</evidence>